<feature type="transmembrane region" description="Helical" evidence="6">
    <location>
        <begin position="191"/>
        <end position="212"/>
    </location>
</feature>
<feature type="transmembrane region" description="Helical" evidence="6">
    <location>
        <begin position="162"/>
        <end position="179"/>
    </location>
</feature>
<evidence type="ECO:0000256" key="6">
    <source>
        <dbReference type="SAM" id="Phobius"/>
    </source>
</evidence>
<keyword evidence="2" id="KW-0813">Transport</keyword>
<dbReference type="Gene3D" id="1.20.1250.20">
    <property type="entry name" value="MFS general substrate transporter like domains"/>
    <property type="match status" value="1"/>
</dbReference>
<feature type="transmembrane region" description="Helical" evidence="6">
    <location>
        <begin position="73"/>
        <end position="90"/>
    </location>
</feature>
<evidence type="ECO:0000256" key="2">
    <source>
        <dbReference type="ARBA" id="ARBA00022448"/>
    </source>
</evidence>
<feature type="transmembrane region" description="Helical" evidence="6">
    <location>
        <begin position="392"/>
        <end position="412"/>
    </location>
</feature>
<dbReference type="GO" id="GO:0012505">
    <property type="term" value="C:endomembrane system"/>
    <property type="evidence" value="ECO:0007669"/>
    <property type="project" value="UniProtKB-SubCell"/>
</dbReference>
<feature type="transmembrane region" description="Helical" evidence="6">
    <location>
        <begin position="512"/>
        <end position="530"/>
    </location>
</feature>
<keyword evidence="8" id="KW-1185">Reference proteome</keyword>
<comment type="subcellular location">
    <subcellularLocation>
        <location evidence="1">Endomembrane system</location>
        <topology evidence="1">Multi-pass membrane protein</topology>
    </subcellularLocation>
</comment>
<accession>A0A7W3IFW9</accession>
<evidence type="ECO:0000256" key="4">
    <source>
        <dbReference type="ARBA" id="ARBA00022989"/>
    </source>
</evidence>
<dbReference type="GO" id="GO:0005886">
    <property type="term" value="C:plasma membrane"/>
    <property type="evidence" value="ECO:0007669"/>
    <property type="project" value="TreeGrafter"/>
</dbReference>
<feature type="transmembrane region" description="Helical" evidence="6">
    <location>
        <begin position="355"/>
        <end position="372"/>
    </location>
</feature>
<dbReference type="SUPFAM" id="SSF103473">
    <property type="entry name" value="MFS general substrate transporter"/>
    <property type="match status" value="1"/>
</dbReference>
<feature type="transmembrane region" description="Helical" evidence="6">
    <location>
        <begin position="102"/>
        <end position="122"/>
    </location>
</feature>
<keyword evidence="4 6" id="KW-1133">Transmembrane helix</keyword>
<dbReference type="EMBL" id="JACGXS010000001">
    <property type="protein sequence ID" value="MBA8680300.1"/>
    <property type="molecule type" value="Genomic_DNA"/>
</dbReference>
<feature type="transmembrane region" description="Helical" evidence="6">
    <location>
        <begin position="419"/>
        <end position="441"/>
    </location>
</feature>
<dbReference type="GO" id="GO:0022857">
    <property type="term" value="F:transmembrane transporter activity"/>
    <property type="evidence" value="ECO:0007669"/>
    <property type="project" value="InterPro"/>
</dbReference>
<sequence>MMSQYLKPIPDWEDHEKPTIPGGASMPWHPPHRRAAYALVSLLVAITGGLGTALVTANLPFLQGQLGLTPTQGSWLVSAYAMVNVTVNLLAFKFRQQFGIRLFAEIGLGLYAVLALLHLAVGSFETTLMMRAASGFAGAACTTLGTLYMLQAAPRRYTGNMLVIGVGLSQLAVPIAWLVSPGLTGTGQWHLLYQFEGGLALCAFAAVVLLKLPPGVQIKVFEPLDFLTFLLLAPAVGLLVVVLAQGYTRWWLDTPWLGWALVASIALATTAFILEHYRRNPLLQTRWLASLPVLHFLVGAFLLRFLTTEQSYGVVGLMRTLGMGPDQMRPLFAVILAGVVTGIAATALTFSPKRLIPQLLMAILLLGSAAILDQNRTSLDRPHDFYASQFLASVGAGMFMGPLILLGITAALKQGVDHLITFLVTLSITQTLGGLAGSAMLGTFQLHREQLYSSALVSQLDPADPVVAQRLRLQQQLYAAQVTDPVLRSAQGTAQLAQVTRREANVRGFNDVFSLSGWLALCFLGWLLLLSTRTALLKLWHKHHPASPLPATQPPPAATSSR</sequence>
<dbReference type="Pfam" id="PF07690">
    <property type="entry name" value="MFS_1"/>
    <property type="match status" value="1"/>
</dbReference>
<feature type="transmembrane region" description="Helical" evidence="6">
    <location>
        <begin position="128"/>
        <end position="150"/>
    </location>
</feature>
<protein>
    <submittedName>
        <fullName evidence="7">MFS transporter</fullName>
    </submittedName>
</protein>
<organism evidence="7 8">
    <name type="scientific">Stenotrophomonas tumulicola</name>
    <dbReference type="NCBI Taxonomy" id="1685415"/>
    <lineage>
        <taxon>Bacteria</taxon>
        <taxon>Pseudomonadati</taxon>
        <taxon>Pseudomonadota</taxon>
        <taxon>Gammaproteobacteria</taxon>
        <taxon>Lysobacterales</taxon>
        <taxon>Lysobacteraceae</taxon>
        <taxon>Stenotrophomonas</taxon>
    </lineage>
</organism>
<evidence type="ECO:0000256" key="1">
    <source>
        <dbReference type="ARBA" id="ARBA00004127"/>
    </source>
</evidence>
<evidence type="ECO:0000256" key="3">
    <source>
        <dbReference type="ARBA" id="ARBA00022692"/>
    </source>
</evidence>
<feature type="transmembrane region" description="Helical" evidence="6">
    <location>
        <begin position="35"/>
        <end position="61"/>
    </location>
</feature>
<feature type="transmembrane region" description="Helical" evidence="6">
    <location>
        <begin position="256"/>
        <end position="275"/>
    </location>
</feature>
<evidence type="ECO:0000256" key="5">
    <source>
        <dbReference type="ARBA" id="ARBA00023136"/>
    </source>
</evidence>
<gene>
    <name evidence="7" type="ORF">H4O11_00545</name>
</gene>
<dbReference type="AlphaFoldDB" id="A0A7W3IFW9"/>
<name>A0A7W3IFW9_9GAMM</name>
<feature type="transmembrane region" description="Helical" evidence="6">
    <location>
        <begin position="327"/>
        <end position="348"/>
    </location>
</feature>
<dbReference type="PANTHER" id="PTHR23501:SF191">
    <property type="entry name" value="VACUOLAR BASIC AMINO ACID TRANSPORTER 4"/>
    <property type="match status" value="1"/>
</dbReference>
<evidence type="ECO:0000313" key="8">
    <source>
        <dbReference type="Proteomes" id="UP000547058"/>
    </source>
</evidence>
<evidence type="ECO:0000313" key="7">
    <source>
        <dbReference type="EMBL" id="MBA8680300.1"/>
    </source>
</evidence>
<feature type="transmembrane region" description="Helical" evidence="6">
    <location>
        <begin position="287"/>
        <end position="307"/>
    </location>
</feature>
<dbReference type="InterPro" id="IPR011701">
    <property type="entry name" value="MFS"/>
</dbReference>
<dbReference type="InterPro" id="IPR036259">
    <property type="entry name" value="MFS_trans_sf"/>
</dbReference>
<keyword evidence="3 6" id="KW-0812">Transmembrane</keyword>
<dbReference type="RefSeq" id="WP_182337478.1">
    <property type="nucleotide sequence ID" value="NZ_JACGXS010000001.1"/>
</dbReference>
<comment type="caution">
    <text evidence="7">The sequence shown here is derived from an EMBL/GenBank/DDBJ whole genome shotgun (WGS) entry which is preliminary data.</text>
</comment>
<keyword evidence="5 6" id="KW-0472">Membrane</keyword>
<reference evidence="7 8" key="1">
    <citation type="submission" date="2020-08" db="EMBL/GenBank/DDBJ databases">
        <title>Stenotrophomonas tumulicola JCM 30961.</title>
        <authorList>
            <person name="Deng Y."/>
        </authorList>
    </citation>
    <scope>NUCLEOTIDE SEQUENCE [LARGE SCALE GENOMIC DNA]</scope>
    <source>
        <strain evidence="7 8">JCM 30961</strain>
    </source>
</reference>
<proteinExistence type="predicted"/>
<dbReference type="PANTHER" id="PTHR23501">
    <property type="entry name" value="MAJOR FACILITATOR SUPERFAMILY"/>
    <property type="match status" value="1"/>
</dbReference>
<feature type="transmembrane region" description="Helical" evidence="6">
    <location>
        <begin position="224"/>
        <end position="244"/>
    </location>
</feature>
<dbReference type="Proteomes" id="UP000547058">
    <property type="component" value="Unassembled WGS sequence"/>
</dbReference>